<evidence type="ECO:0000313" key="1">
    <source>
        <dbReference type="EMBL" id="GIY09184.1"/>
    </source>
</evidence>
<comment type="caution">
    <text evidence="1">The sequence shown here is derived from an EMBL/GenBank/DDBJ whole genome shotgun (WGS) entry which is preliminary data.</text>
</comment>
<reference evidence="1 2" key="1">
    <citation type="submission" date="2021-06" db="EMBL/GenBank/DDBJ databases">
        <title>Caerostris extrusa draft genome.</title>
        <authorList>
            <person name="Kono N."/>
            <person name="Arakawa K."/>
        </authorList>
    </citation>
    <scope>NUCLEOTIDE SEQUENCE [LARGE SCALE GENOMIC DNA]</scope>
</reference>
<dbReference type="EMBL" id="BPLR01006339">
    <property type="protein sequence ID" value="GIY09184.1"/>
    <property type="molecule type" value="Genomic_DNA"/>
</dbReference>
<proteinExistence type="predicted"/>
<evidence type="ECO:0000313" key="2">
    <source>
        <dbReference type="Proteomes" id="UP001054945"/>
    </source>
</evidence>
<sequence>MASSSTCQAIIGFLERRGSEQTRCELNFPAAPTTGQRRKLRNLSLQCLIQTPWRVMHANRAFLDSSDLDRSVHPNPCIKVFW</sequence>
<organism evidence="1 2">
    <name type="scientific">Caerostris extrusa</name>
    <name type="common">Bark spider</name>
    <name type="synonym">Caerostris bankana</name>
    <dbReference type="NCBI Taxonomy" id="172846"/>
    <lineage>
        <taxon>Eukaryota</taxon>
        <taxon>Metazoa</taxon>
        <taxon>Ecdysozoa</taxon>
        <taxon>Arthropoda</taxon>
        <taxon>Chelicerata</taxon>
        <taxon>Arachnida</taxon>
        <taxon>Araneae</taxon>
        <taxon>Araneomorphae</taxon>
        <taxon>Entelegynae</taxon>
        <taxon>Araneoidea</taxon>
        <taxon>Araneidae</taxon>
        <taxon>Caerostris</taxon>
    </lineage>
</organism>
<dbReference type="AlphaFoldDB" id="A0AAV4QIN0"/>
<keyword evidence="2" id="KW-1185">Reference proteome</keyword>
<protein>
    <submittedName>
        <fullName evidence="1">Uncharacterized protein</fullName>
    </submittedName>
</protein>
<gene>
    <name evidence="1" type="ORF">CEXT_451231</name>
</gene>
<name>A0AAV4QIN0_CAEEX</name>
<dbReference type="Proteomes" id="UP001054945">
    <property type="component" value="Unassembled WGS sequence"/>
</dbReference>
<accession>A0AAV4QIN0</accession>